<name>A0A1S9PIA6_9SPHI</name>
<dbReference type="STRING" id="1792845.BC343_24160"/>
<proteinExistence type="predicted"/>
<dbReference type="AlphaFoldDB" id="A0A1S9PIA6"/>
<dbReference type="EMBL" id="MBTF01000005">
    <property type="protein sequence ID" value="OOQ60690.1"/>
    <property type="molecule type" value="Genomic_DNA"/>
</dbReference>
<dbReference type="OrthoDB" id="7391526at2"/>
<sequence length="267" mass="31882">MTDHKVVIVIPFHKNTLSPLEMVSLQQLKKVLPNYPMVVVKPESREMPPELTEAPFLTEAFDDKYFKDPKGYNNLVMTTEFYERFLAYDFMLIYQLDVFVFRDELQHWCNQGYDYIGAPWIHKYDYPDVVKATKSKLISYLHTRFNIMKDDLPSLMQLENKVGNGGFSLRHVRKFYDATIKMQAEIAHYFERPHHLYNEDVFWSIEVNRKRKVLNIPGYRKAMQFAIENHPERGLELNHNKLPFGCHAFDRHLDFWRPIFKGYGYDI</sequence>
<protein>
    <recommendedName>
        <fullName evidence="1">DUF5672 domain-containing protein</fullName>
    </recommendedName>
</protein>
<gene>
    <name evidence="2" type="ORF">BC343_24160</name>
</gene>
<feature type="domain" description="DUF5672" evidence="1">
    <location>
        <begin position="58"/>
        <end position="247"/>
    </location>
</feature>
<dbReference type="Proteomes" id="UP000189739">
    <property type="component" value="Unassembled WGS sequence"/>
</dbReference>
<comment type="caution">
    <text evidence="2">The sequence shown here is derived from an EMBL/GenBank/DDBJ whole genome shotgun (WGS) entry which is preliminary data.</text>
</comment>
<dbReference type="Pfam" id="PF18922">
    <property type="entry name" value="DUF5672"/>
    <property type="match status" value="1"/>
</dbReference>
<accession>A0A1S9PIA6</accession>
<evidence type="ECO:0000313" key="2">
    <source>
        <dbReference type="EMBL" id="OOQ60690.1"/>
    </source>
</evidence>
<dbReference type="RefSeq" id="WP_078347390.1">
    <property type="nucleotide sequence ID" value="NZ_MBTF01000005.1"/>
</dbReference>
<dbReference type="InterPro" id="IPR043729">
    <property type="entry name" value="DUF5672"/>
</dbReference>
<evidence type="ECO:0000259" key="1">
    <source>
        <dbReference type="Pfam" id="PF18922"/>
    </source>
</evidence>
<reference evidence="2 3" key="1">
    <citation type="submission" date="2016-07" db="EMBL/GenBank/DDBJ databases">
        <title>Genomic analysis of zinc-resistant bacterium Mucilaginibacter pedocola TBZ30.</title>
        <authorList>
            <person name="Huang J."/>
            <person name="Tang J."/>
        </authorList>
    </citation>
    <scope>NUCLEOTIDE SEQUENCE [LARGE SCALE GENOMIC DNA]</scope>
    <source>
        <strain evidence="2 3">TBZ30</strain>
    </source>
</reference>
<keyword evidence="3" id="KW-1185">Reference proteome</keyword>
<evidence type="ECO:0000313" key="3">
    <source>
        <dbReference type="Proteomes" id="UP000189739"/>
    </source>
</evidence>
<organism evidence="2 3">
    <name type="scientific">Mucilaginibacter pedocola</name>
    <dbReference type="NCBI Taxonomy" id="1792845"/>
    <lineage>
        <taxon>Bacteria</taxon>
        <taxon>Pseudomonadati</taxon>
        <taxon>Bacteroidota</taxon>
        <taxon>Sphingobacteriia</taxon>
        <taxon>Sphingobacteriales</taxon>
        <taxon>Sphingobacteriaceae</taxon>
        <taxon>Mucilaginibacter</taxon>
    </lineage>
</organism>